<keyword evidence="4" id="KW-0805">Transcription regulation</keyword>
<gene>
    <name evidence="7" type="ORF">M5X09_17915</name>
</gene>
<evidence type="ECO:0000313" key="7">
    <source>
        <dbReference type="EMBL" id="MCY9521521.1"/>
    </source>
</evidence>
<evidence type="ECO:0000313" key="8">
    <source>
        <dbReference type="Proteomes" id="UP001207626"/>
    </source>
</evidence>
<dbReference type="Gene3D" id="3.30.1490.190">
    <property type="match status" value="1"/>
</dbReference>
<keyword evidence="6" id="KW-0804">Transcription</keyword>
<evidence type="ECO:0000256" key="5">
    <source>
        <dbReference type="ARBA" id="ARBA00023125"/>
    </source>
</evidence>
<dbReference type="EMBL" id="JAMDLW010000023">
    <property type="protein sequence ID" value="MCY9521521.1"/>
    <property type="molecule type" value="Genomic_DNA"/>
</dbReference>
<name>A0ABT4DZV9_9BACL</name>
<dbReference type="CDD" id="cd07153">
    <property type="entry name" value="Fur_like"/>
    <property type="match status" value="1"/>
</dbReference>
<comment type="caution">
    <text evidence="7">The sequence shown here is derived from an EMBL/GenBank/DDBJ whole genome shotgun (WGS) entry which is preliminary data.</text>
</comment>
<keyword evidence="5" id="KW-0238">DNA-binding</keyword>
<dbReference type="InterPro" id="IPR036390">
    <property type="entry name" value="WH_DNA-bd_sf"/>
</dbReference>
<dbReference type="PANTHER" id="PTHR33202:SF7">
    <property type="entry name" value="FERRIC UPTAKE REGULATION PROTEIN"/>
    <property type="match status" value="1"/>
</dbReference>
<dbReference type="InterPro" id="IPR002481">
    <property type="entry name" value="FUR"/>
</dbReference>
<dbReference type="Pfam" id="PF01475">
    <property type="entry name" value="FUR"/>
    <property type="match status" value="1"/>
</dbReference>
<reference evidence="7 8" key="1">
    <citation type="submission" date="2022-05" db="EMBL/GenBank/DDBJ databases">
        <title>Genome Sequencing of Bee-Associated Microbes.</title>
        <authorList>
            <person name="Dunlap C."/>
        </authorList>
    </citation>
    <scope>NUCLEOTIDE SEQUENCE [LARGE SCALE GENOMIC DNA]</scope>
    <source>
        <strain evidence="7 8">NRRL NRS-1438</strain>
    </source>
</reference>
<organism evidence="7 8">
    <name type="scientific">Paenibacillus apiarius</name>
    <dbReference type="NCBI Taxonomy" id="46240"/>
    <lineage>
        <taxon>Bacteria</taxon>
        <taxon>Bacillati</taxon>
        <taxon>Bacillota</taxon>
        <taxon>Bacilli</taxon>
        <taxon>Bacillales</taxon>
        <taxon>Paenibacillaceae</taxon>
        <taxon>Paenibacillus</taxon>
    </lineage>
</organism>
<dbReference type="InterPro" id="IPR043135">
    <property type="entry name" value="Fur_C"/>
</dbReference>
<evidence type="ECO:0000256" key="2">
    <source>
        <dbReference type="ARBA" id="ARBA00022491"/>
    </source>
</evidence>
<evidence type="ECO:0000256" key="1">
    <source>
        <dbReference type="ARBA" id="ARBA00007957"/>
    </source>
</evidence>
<evidence type="ECO:0000256" key="3">
    <source>
        <dbReference type="ARBA" id="ARBA00022833"/>
    </source>
</evidence>
<evidence type="ECO:0000256" key="6">
    <source>
        <dbReference type="ARBA" id="ARBA00023163"/>
    </source>
</evidence>
<comment type="similarity">
    <text evidence="1">Belongs to the Fur family.</text>
</comment>
<dbReference type="PANTHER" id="PTHR33202">
    <property type="entry name" value="ZINC UPTAKE REGULATION PROTEIN"/>
    <property type="match status" value="1"/>
</dbReference>
<dbReference type="Gene3D" id="1.10.10.10">
    <property type="entry name" value="Winged helix-like DNA-binding domain superfamily/Winged helix DNA-binding domain"/>
    <property type="match status" value="1"/>
</dbReference>
<proteinExistence type="inferred from homology"/>
<keyword evidence="2" id="KW-0678">Repressor</keyword>
<dbReference type="Proteomes" id="UP001207626">
    <property type="component" value="Unassembled WGS sequence"/>
</dbReference>
<sequence>MTERLEKINQQLINKNYKLTSQREAVVRVLLEHESDHLSAEEVFMLVKDKYPEIGLATVYRSLELLSELHIVEKMNFGDGVVRFDLRGDDHEHMHHHMICSECGAVEEIQDDWLLELEERIEREFGFKVTDHRLDFIGRYHTCKNNVCKKSSAKKCQAVS</sequence>
<accession>A0ABT4DZV9</accession>
<dbReference type="InterPro" id="IPR036388">
    <property type="entry name" value="WH-like_DNA-bd_sf"/>
</dbReference>
<dbReference type="SUPFAM" id="SSF46785">
    <property type="entry name" value="Winged helix' DNA-binding domain"/>
    <property type="match status" value="1"/>
</dbReference>
<protein>
    <submittedName>
        <fullName evidence="7">Transcriptional repressor</fullName>
    </submittedName>
</protein>
<keyword evidence="3" id="KW-0862">Zinc</keyword>
<keyword evidence="8" id="KW-1185">Reference proteome</keyword>
<evidence type="ECO:0000256" key="4">
    <source>
        <dbReference type="ARBA" id="ARBA00023015"/>
    </source>
</evidence>